<dbReference type="Proteomes" id="UP000218418">
    <property type="component" value="Chromosome"/>
</dbReference>
<evidence type="ECO:0000259" key="1">
    <source>
        <dbReference type="Pfam" id="PF26355"/>
    </source>
</evidence>
<dbReference type="Pfam" id="PF26355">
    <property type="entry name" value="HTH_VMAP-M9"/>
    <property type="match status" value="1"/>
</dbReference>
<dbReference type="OrthoDB" id="5522963at2"/>
<proteinExistence type="predicted"/>
<feature type="domain" description="vWA-MoxR associated protein N-terminal HTH" evidence="1">
    <location>
        <begin position="2"/>
        <end position="84"/>
    </location>
</feature>
<organism evidence="2 3">
    <name type="scientific">Calothrix parasitica NIES-267</name>
    <dbReference type="NCBI Taxonomy" id="1973488"/>
    <lineage>
        <taxon>Bacteria</taxon>
        <taxon>Bacillati</taxon>
        <taxon>Cyanobacteriota</taxon>
        <taxon>Cyanophyceae</taxon>
        <taxon>Nostocales</taxon>
        <taxon>Calotrichaceae</taxon>
        <taxon>Calothrix</taxon>
    </lineage>
</organism>
<dbReference type="InterPro" id="IPR058651">
    <property type="entry name" value="HTH_VMAP-M9"/>
</dbReference>
<protein>
    <recommendedName>
        <fullName evidence="1">vWA-MoxR associated protein N-terminal HTH domain-containing protein</fullName>
    </recommendedName>
</protein>
<accession>A0A1Z4LUA2</accession>
<evidence type="ECO:0000313" key="2">
    <source>
        <dbReference type="EMBL" id="BAY84764.1"/>
    </source>
</evidence>
<gene>
    <name evidence="2" type="ORF">NIES267_42610</name>
</gene>
<keyword evidence="3" id="KW-1185">Reference proteome</keyword>
<dbReference type="SUPFAM" id="SSF52540">
    <property type="entry name" value="P-loop containing nucleoside triphosphate hydrolases"/>
    <property type="match status" value="1"/>
</dbReference>
<dbReference type="Pfam" id="PF14516">
    <property type="entry name" value="AAA_35"/>
    <property type="match status" value="1"/>
</dbReference>
<reference evidence="2 3" key="1">
    <citation type="submission" date="2017-06" db="EMBL/GenBank/DDBJ databases">
        <title>Genome sequencing of cyanobaciteial culture collection at National Institute for Environmental Studies (NIES).</title>
        <authorList>
            <person name="Hirose Y."/>
            <person name="Shimura Y."/>
            <person name="Fujisawa T."/>
            <person name="Nakamura Y."/>
            <person name="Kawachi M."/>
        </authorList>
    </citation>
    <scope>NUCLEOTIDE SEQUENCE [LARGE SCALE GENOMIC DNA]</scope>
    <source>
        <strain evidence="2 3">NIES-267</strain>
    </source>
</reference>
<evidence type="ECO:0000313" key="3">
    <source>
        <dbReference type="Proteomes" id="UP000218418"/>
    </source>
</evidence>
<name>A0A1Z4LUA2_9CYAN</name>
<dbReference type="AlphaFoldDB" id="A0A1Z4LUA2"/>
<dbReference type="InterPro" id="IPR027417">
    <property type="entry name" value="P-loop_NTPase"/>
</dbReference>
<sequence length="472" mass="54172">MRLDCLVEIVNRQLIQSQNRLLSSTEILILQGIWEHKTYNQIAVKAGYSPGYFSNVVAPELYQRLSEVIGQRVTKKNCQVVLESYGISQTTPQTTNLQYSAENPVNFNYQDTSPCYPSGSVPLGSPFYIERLPIEDRVYQEIRKPGALIRIKAPREMGKTSMLLRIIDYGNRLGYNTVSLNLEQVEQAILSDFNQLLRWFCANIAHRLQLRPMLEEYWDEDLGSKISSTLYLQKYILKSINTPLILALDEVNQIFEHPQVAKDFLSLLRSWYEEAKRESRWQNLRLLVIHSTEIYVPLELNQSPFNVGLPIHLDSFSAVELQQLAQRYGLDWQDETETKQLMAMVGGHPALVHLAIYHLSGGQITMKELIETAPTATGIYSHHLQRHWATLETQPELAQAFHQVLNATEPLRLDPIVAHKLTSMGLIKLSGFKAIVSCELYRLYFTKKRKQDLYSDFELGAIQLQPYPFPSS</sequence>
<dbReference type="Gene3D" id="3.40.50.300">
    <property type="entry name" value="P-loop containing nucleotide triphosphate hydrolases"/>
    <property type="match status" value="1"/>
</dbReference>
<dbReference type="EMBL" id="AP018227">
    <property type="protein sequence ID" value="BAY84764.1"/>
    <property type="molecule type" value="Genomic_DNA"/>
</dbReference>